<gene>
    <name evidence="1" type="ORF">L6452_24001</name>
</gene>
<proteinExistence type="predicted"/>
<sequence length="173" mass="19708">MILHHLASGILNHKTSIFIFPIKFNVWELGLKSWIGCPRKVSSPRMDWTLFMANGSSRYRSWVVELDNCVTFIEGLEVEIVGEPYTDLSLAVVAQMSRIRGLVALVVTLIRGRANARTYGCLGALADIVPVSALRSEFKMVFDRNKLVIRKFRQGSITLSDDDYWKLLVRMWS</sequence>
<reference evidence="1 2" key="2">
    <citation type="journal article" date="2022" name="Mol. Ecol. Resour.">
        <title>The genomes of chicory, endive, great burdock and yacon provide insights into Asteraceae paleo-polyploidization history and plant inulin production.</title>
        <authorList>
            <person name="Fan W."/>
            <person name="Wang S."/>
            <person name="Wang H."/>
            <person name="Wang A."/>
            <person name="Jiang F."/>
            <person name="Liu H."/>
            <person name="Zhao H."/>
            <person name="Xu D."/>
            <person name="Zhang Y."/>
        </authorList>
    </citation>
    <scope>NUCLEOTIDE SEQUENCE [LARGE SCALE GENOMIC DNA]</scope>
    <source>
        <strain evidence="2">cv. Niubang</strain>
    </source>
</reference>
<comment type="caution">
    <text evidence="1">The sequence shown here is derived from an EMBL/GenBank/DDBJ whole genome shotgun (WGS) entry which is preliminary data.</text>
</comment>
<reference evidence="2" key="1">
    <citation type="journal article" date="2022" name="Mol. Ecol. Resour.">
        <title>The genomes of chicory, endive, great burdock and yacon provide insights into Asteraceae palaeo-polyploidization history and plant inulin production.</title>
        <authorList>
            <person name="Fan W."/>
            <person name="Wang S."/>
            <person name="Wang H."/>
            <person name="Wang A."/>
            <person name="Jiang F."/>
            <person name="Liu H."/>
            <person name="Zhao H."/>
            <person name="Xu D."/>
            <person name="Zhang Y."/>
        </authorList>
    </citation>
    <scope>NUCLEOTIDE SEQUENCE [LARGE SCALE GENOMIC DNA]</scope>
    <source>
        <strain evidence="2">cv. Niubang</strain>
    </source>
</reference>
<accession>A0ACB9A8M7</accession>
<protein>
    <submittedName>
        <fullName evidence="1">Uncharacterized protein</fullName>
    </submittedName>
</protein>
<dbReference type="Proteomes" id="UP001055879">
    <property type="component" value="Linkage Group LG08"/>
</dbReference>
<evidence type="ECO:0000313" key="1">
    <source>
        <dbReference type="EMBL" id="KAI3706341.1"/>
    </source>
</evidence>
<name>A0ACB9A8M7_ARCLA</name>
<organism evidence="1 2">
    <name type="scientific">Arctium lappa</name>
    <name type="common">Greater burdock</name>
    <name type="synonym">Lappa major</name>
    <dbReference type="NCBI Taxonomy" id="4217"/>
    <lineage>
        <taxon>Eukaryota</taxon>
        <taxon>Viridiplantae</taxon>
        <taxon>Streptophyta</taxon>
        <taxon>Embryophyta</taxon>
        <taxon>Tracheophyta</taxon>
        <taxon>Spermatophyta</taxon>
        <taxon>Magnoliopsida</taxon>
        <taxon>eudicotyledons</taxon>
        <taxon>Gunneridae</taxon>
        <taxon>Pentapetalae</taxon>
        <taxon>asterids</taxon>
        <taxon>campanulids</taxon>
        <taxon>Asterales</taxon>
        <taxon>Asteraceae</taxon>
        <taxon>Carduoideae</taxon>
        <taxon>Cardueae</taxon>
        <taxon>Arctiinae</taxon>
        <taxon>Arctium</taxon>
    </lineage>
</organism>
<keyword evidence="2" id="KW-1185">Reference proteome</keyword>
<dbReference type="EMBL" id="CM042054">
    <property type="protein sequence ID" value="KAI3706341.1"/>
    <property type="molecule type" value="Genomic_DNA"/>
</dbReference>
<evidence type="ECO:0000313" key="2">
    <source>
        <dbReference type="Proteomes" id="UP001055879"/>
    </source>
</evidence>